<comment type="similarity">
    <text evidence="1">Belongs to the Gfo/Idh/MocA family.</text>
</comment>
<dbReference type="SUPFAM" id="SSF55347">
    <property type="entry name" value="Glyceraldehyde-3-phosphate dehydrogenase-like, C-terminal domain"/>
    <property type="match status" value="1"/>
</dbReference>
<dbReference type="Gene3D" id="3.30.360.10">
    <property type="entry name" value="Dihydrodipicolinate Reductase, domain 2"/>
    <property type="match status" value="1"/>
</dbReference>
<sequence length="353" mass="38361">MIDLGRLWGRRNNAAAGPDAFGYAVVGLGRIAEHFLRGIQDSPFVRATALVSGDSGKAAKLAKQYGVPFTCGYADFESLREREDVQAVYLALPVSMHREFTERAARIGKHVFVEKPMASDAAECRAMVDVCRSAGVLLSVAYRCPFDPMHQRLQSLIAEGALGHVESIESSFGFKLAADDWRWNNDLAGGGSAYDVGVYPLNAARFLMRAEPEITSAAATVSPAGMESSIAWTMRFPNGAEARCSSSYLQELPNVLRVRGSAGELTLDPAYTHRVRLPLRGWITDPVSGKRVEINDIAPSSTPSHFRLEAEHLAECARVGEPVITSGEDGLQDMELIEQMYATAGVSRQAVPR</sequence>
<reference evidence="5 6" key="1">
    <citation type="submission" date="2024-12" db="EMBL/GenBank/DDBJ databases">
        <authorList>
            <person name="Lee Y."/>
        </authorList>
    </citation>
    <scope>NUCLEOTIDE SEQUENCE [LARGE SCALE GENOMIC DNA]</scope>
    <source>
        <strain evidence="5 6">03SUJ4</strain>
    </source>
</reference>
<organism evidence="5 6">
    <name type="scientific">Terriglobus aquaticus</name>
    <dbReference type="NCBI Taxonomy" id="940139"/>
    <lineage>
        <taxon>Bacteria</taxon>
        <taxon>Pseudomonadati</taxon>
        <taxon>Acidobacteriota</taxon>
        <taxon>Terriglobia</taxon>
        <taxon>Terriglobales</taxon>
        <taxon>Acidobacteriaceae</taxon>
        <taxon>Terriglobus</taxon>
    </lineage>
</organism>
<evidence type="ECO:0000313" key="6">
    <source>
        <dbReference type="Proteomes" id="UP001634747"/>
    </source>
</evidence>
<protein>
    <submittedName>
        <fullName evidence="5">Gfo/Idh/MocA family protein</fullName>
    </submittedName>
</protein>
<dbReference type="InterPro" id="IPR055170">
    <property type="entry name" value="GFO_IDH_MocA-like_dom"/>
</dbReference>
<dbReference type="InterPro" id="IPR050984">
    <property type="entry name" value="Gfo/Idh/MocA_domain"/>
</dbReference>
<accession>A0ABW9KRM1</accession>
<keyword evidence="6" id="KW-1185">Reference proteome</keyword>
<dbReference type="Pfam" id="PF22725">
    <property type="entry name" value="GFO_IDH_MocA_C3"/>
    <property type="match status" value="1"/>
</dbReference>
<keyword evidence="2" id="KW-0560">Oxidoreductase</keyword>
<gene>
    <name evidence="5" type="ORF">ACK2TP_15385</name>
</gene>
<dbReference type="PANTHER" id="PTHR22604">
    <property type="entry name" value="OXIDOREDUCTASES"/>
    <property type="match status" value="1"/>
</dbReference>
<evidence type="ECO:0000313" key="5">
    <source>
        <dbReference type="EMBL" id="MFN2977154.1"/>
    </source>
</evidence>
<dbReference type="Pfam" id="PF01408">
    <property type="entry name" value="GFO_IDH_MocA"/>
    <property type="match status" value="1"/>
</dbReference>
<evidence type="ECO:0000256" key="2">
    <source>
        <dbReference type="ARBA" id="ARBA00023002"/>
    </source>
</evidence>
<comment type="caution">
    <text evidence="5">The sequence shown here is derived from an EMBL/GenBank/DDBJ whole genome shotgun (WGS) entry which is preliminary data.</text>
</comment>
<dbReference type="Gene3D" id="3.40.50.720">
    <property type="entry name" value="NAD(P)-binding Rossmann-like Domain"/>
    <property type="match status" value="1"/>
</dbReference>
<dbReference type="SUPFAM" id="SSF51735">
    <property type="entry name" value="NAD(P)-binding Rossmann-fold domains"/>
    <property type="match status" value="1"/>
</dbReference>
<evidence type="ECO:0000256" key="1">
    <source>
        <dbReference type="ARBA" id="ARBA00010928"/>
    </source>
</evidence>
<feature type="domain" description="GFO/IDH/MocA-like oxidoreductase" evidence="4">
    <location>
        <begin position="150"/>
        <end position="265"/>
    </location>
</feature>
<dbReference type="RefSeq" id="WP_263414674.1">
    <property type="nucleotide sequence ID" value="NZ_BAABBH010000001.1"/>
</dbReference>
<proteinExistence type="inferred from homology"/>
<dbReference type="PANTHER" id="PTHR22604:SF105">
    <property type="entry name" value="TRANS-1,2-DIHYDROBENZENE-1,2-DIOL DEHYDROGENASE"/>
    <property type="match status" value="1"/>
</dbReference>
<dbReference type="InterPro" id="IPR036291">
    <property type="entry name" value="NAD(P)-bd_dom_sf"/>
</dbReference>
<evidence type="ECO:0000259" key="3">
    <source>
        <dbReference type="Pfam" id="PF01408"/>
    </source>
</evidence>
<dbReference type="InterPro" id="IPR000683">
    <property type="entry name" value="Gfo/Idh/MocA-like_OxRdtase_N"/>
</dbReference>
<dbReference type="Proteomes" id="UP001634747">
    <property type="component" value="Unassembled WGS sequence"/>
</dbReference>
<evidence type="ECO:0000259" key="4">
    <source>
        <dbReference type="Pfam" id="PF22725"/>
    </source>
</evidence>
<feature type="domain" description="Gfo/Idh/MocA-like oxidoreductase N-terminal" evidence="3">
    <location>
        <begin position="21"/>
        <end position="142"/>
    </location>
</feature>
<dbReference type="EMBL" id="JBJYXY010000001">
    <property type="protein sequence ID" value="MFN2977154.1"/>
    <property type="molecule type" value="Genomic_DNA"/>
</dbReference>
<dbReference type="PRINTS" id="PR01775">
    <property type="entry name" value="GLFROXRDTASE"/>
</dbReference>
<name>A0ABW9KRM1_9BACT</name>
<dbReference type="InterPro" id="IPR008354">
    <property type="entry name" value="Glc-Fru_OxRdtase_bac"/>
</dbReference>